<evidence type="ECO:0008006" key="4">
    <source>
        <dbReference type="Google" id="ProtNLM"/>
    </source>
</evidence>
<protein>
    <recommendedName>
        <fullName evidence="4">Lipoprotein</fullName>
    </recommendedName>
</protein>
<feature type="signal peptide" evidence="1">
    <location>
        <begin position="1"/>
        <end position="34"/>
    </location>
</feature>
<accession>A0A841G9B6</accession>
<reference evidence="2 3" key="1">
    <citation type="submission" date="2020-08" db="EMBL/GenBank/DDBJ databases">
        <title>Genomic Encyclopedia of Type Strains, Phase IV (KMG-IV): sequencing the most valuable type-strain genomes for metagenomic binning, comparative biology and taxonomic classification.</title>
        <authorList>
            <person name="Goeker M."/>
        </authorList>
    </citation>
    <scope>NUCLEOTIDE SEQUENCE [LARGE SCALE GENOMIC DNA]</scope>
    <source>
        <strain evidence="2 3">DSM 22975</strain>
    </source>
</reference>
<keyword evidence="1" id="KW-0732">Signal</keyword>
<dbReference type="EMBL" id="JACHGR010000001">
    <property type="protein sequence ID" value="MBB6054519.1"/>
    <property type="molecule type" value="Genomic_DNA"/>
</dbReference>
<evidence type="ECO:0000256" key="1">
    <source>
        <dbReference type="SAM" id="SignalP"/>
    </source>
</evidence>
<keyword evidence="3" id="KW-1185">Reference proteome</keyword>
<evidence type="ECO:0000313" key="2">
    <source>
        <dbReference type="EMBL" id="MBB6054519.1"/>
    </source>
</evidence>
<sequence>MKTPLFAKPAGAVPARHACRFLLATLLCSGLALSGCTRFEPDAAKNSAQSTLKQPSLPGQTCSPARPQTGLVGLLDETLAKTKEAKAWPVSKSDRCKHQFPYHFTVISVSPVLVIGTPLTSPAEANCVSGNASIHCLRSERFAGRYEVADTFTHASGLVWFSPEHGPRLFDIPQHAKSMYLLINGKSLRLKRKGNQWVFAHKR</sequence>
<dbReference type="AlphaFoldDB" id="A0A841G9B6"/>
<proteinExistence type="predicted"/>
<organism evidence="2 3">
    <name type="scientific">Tolumonas osonensis</name>
    <dbReference type="NCBI Taxonomy" id="675874"/>
    <lineage>
        <taxon>Bacteria</taxon>
        <taxon>Pseudomonadati</taxon>
        <taxon>Pseudomonadota</taxon>
        <taxon>Gammaproteobacteria</taxon>
        <taxon>Aeromonadales</taxon>
        <taxon>Aeromonadaceae</taxon>
        <taxon>Tolumonas</taxon>
    </lineage>
</organism>
<gene>
    <name evidence="2" type="ORF">HNR75_000384</name>
</gene>
<comment type="caution">
    <text evidence="2">The sequence shown here is derived from an EMBL/GenBank/DDBJ whole genome shotgun (WGS) entry which is preliminary data.</text>
</comment>
<dbReference type="Proteomes" id="UP000585721">
    <property type="component" value="Unassembled WGS sequence"/>
</dbReference>
<dbReference type="RefSeq" id="WP_188025316.1">
    <property type="nucleotide sequence ID" value="NZ_JACHGR010000001.1"/>
</dbReference>
<feature type="chain" id="PRO_5032620533" description="Lipoprotein" evidence="1">
    <location>
        <begin position="35"/>
        <end position="203"/>
    </location>
</feature>
<name>A0A841G9B6_9GAMM</name>
<evidence type="ECO:0000313" key="3">
    <source>
        <dbReference type="Proteomes" id="UP000585721"/>
    </source>
</evidence>